<evidence type="ECO:0000256" key="2">
    <source>
        <dbReference type="ARBA" id="ARBA00008697"/>
    </source>
</evidence>
<evidence type="ECO:0000313" key="14">
    <source>
        <dbReference type="Proteomes" id="UP000184386"/>
    </source>
</evidence>
<comment type="subcellular location">
    <subcellularLocation>
        <location evidence="1">Cell membrane</location>
        <topology evidence="1">Multi-pass membrane protein</topology>
    </subcellularLocation>
</comment>
<evidence type="ECO:0000256" key="9">
    <source>
        <dbReference type="ARBA" id="ARBA00023136"/>
    </source>
</evidence>
<dbReference type="Proteomes" id="UP000184386">
    <property type="component" value="Unassembled WGS sequence"/>
</dbReference>
<feature type="transmembrane region" description="Helical" evidence="11">
    <location>
        <begin position="290"/>
        <end position="312"/>
    </location>
</feature>
<name>A0A1M6STR7_9FIRM</name>
<dbReference type="EMBL" id="FRAC01000012">
    <property type="protein sequence ID" value="SHK48085.1"/>
    <property type="molecule type" value="Genomic_DNA"/>
</dbReference>
<feature type="transmembrane region" description="Helical" evidence="11">
    <location>
        <begin position="332"/>
        <end position="351"/>
    </location>
</feature>
<dbReference type="PANTHER" id="PTHR43738:SF1">
    <property type="entry name" value="HEMIN TRANSPORT SYSTEM PERMEASE PROTEIN HRTB-RELATED"/>
    <property type="match status" value="1"/>
</dbReference>
<dbReference type="OrthoDB" id="384327at2"/>
<comment type="subunit">
    <text evidence="3">The complex is composed of two ATP-binding proteins (HrtA), two transmembrane proteins (HrtB) and a solute-binding protein.</text>
</comment>
<keyword evidence="9 11" id="KW-0472">Membrane</keyword>
<evidence type="ECO:0000256" key="11">
    <source>
        <dbReference type="SAM" id="Phobius"/>
    </source>
</evidence>
<evidence type="ECO:0000256" key="10">
    <source>
        <dbReference type="ARBA" id="ARBA00024973"/>
    </source>
</evidence>
<keyword evidence="6" id="KW-1003">Cell membrane</keyword>
<sequence>MFLAWKELKHNKVRYALIIVLLTLMLFLVLFLSGLAKGLSAATSSAIDNAAADYYILDDSADNLITRSSLDSDSLDKIKGFTENAAAINLYRSAATRNGDATKLDITYMGIDTDGYLMPKVTEGKGISEAGQIVLNNSFKEEGFQVGDKVKDAQTGYEMEVTGFTRNQMYGHSSIGVIALKDYEEIQKLYTGRDSSASQAAAVKLKGSGKSYEELKDFAGSELKGKVLLSKSEIISDIPGHSQEQSTIMMMLVFLLLISSFIIGVFFYVTTMQKIPQFGVLKAVGARMTTLAWSLAAQVLLLSVISMAAGNVLTFGMASALPATMPFVLTPMNAAVVSVLFIIISLLASLFSMGKVARVDALTAIGGNE</sequence>
<keyword evidence="8 11" id="KW-1133">Transmembrane helix</keyword>
<feature type="transmembrane region" description="Helical" evidence="11">
    <location>
        <begin position="248"/>
        <end position="269"/>
    </location>
</feature>
<keyword evidence="14" id="KW-1185">Reference proteome</keyword>
<dbReference type="RefSeq" id="WP_073276538.1">
    <property type="nucleotide sequence ID" value="NZ_FRAC01000012.1"/>
</dbReference>
<evidence type="ECO:0000256" key="7">
    <source>
        <dbReference type="ARBA" id="ARBA00022692"/>
    </source>
</evidence>
<gene>
    <name evidence="13" type="ORF">SAMN02745136_02594</name>
</gene>
<dbReference type="AlphaFoldDB" id="A0A1M6STR7"/>
<comment type="similarity">
    <text evidence="2">Belongs to the ABC-4 integral membrane protein family. HrtB subfamily.</text>
</comment>
<dbReference type="InterPro" id="IPR003838">
    <property type="entry name" value="ABC3_permease_C"/>
</dbReference>
<reference evidence="13 14" key="1">
    <citation type="submission" date="2016-11" db="EMBL/GenBank/DDBJ databases">
        <authorList>
            <person name="Jaros S."/>
            <person name="Januszkiewicz K."/>
            <person name="Wedrychowicz H."/>
        </authorList>
    </citation>
    <scope>NUCLEOTIDE SEQUENCE [LARGE SCALE GENOMIC DNA]</scope>
    <source>
        <strain evidence="13 14">DSM 15929</strain>
    </source>
</reference>
<evidence type="ECO:0000256" key="4">
    <source>
        <dbReference type="ARBA" id="ARBA00016962"/>
    </source>
</evidence>
<protein>
    <recommendedName>
        <fullName evidence="4">Putative hemin transport system permease protein HrtB</fullName>
    </recommendedName>
</protein>
<evidence type="ECO:0000256" key="8">
    <source>
        <dbReference type="ARBA" id="ARBA00022989"/>
    </source>
</evidence>
<dbReference type="STRING" id="1121322.SAMN02745136_02594"/>
<keyword evidence="7 11" id="KW-0812">Transmembrane</keyword>
<proteinExistence type="inferred from homology"/>
<dbReference type="PANTHER" id="PTHR43738">
    <property type="entry name" value="ABC TRANSPORTER, MEMBRANE PROTEIN"/>
    <property type="match status" value="1"/>
</dbReference>
<evidence type="ECO:0000256" key="6">
    <source>
        <dbReference type="ARBA" id="ARBA00022475"/>
    </source>
</evidence>
<comment type="function">
    <text evidence="10">Part of the ABC transporter complex hrt involved in hemin import. Responsible for the translocation of the substrate across the membrane.</text>
</comment>
<organism evidence="13 14">
    <name type="scientific">Anaerocolumna jejuensis DSM 15929</name>
    <dbReference type="NCBI Taxonomy" id="1121322"/>
    <lineage>
        <taxon>Bacteria</taxon>
        <taxon>Bacillati</taxon>
        <taxon>Bacillota</taxon>
        <taxon>Clostridia</taxon>
        <taxon>Lachnospirales</taxon>
        <taxon>Lachnospiraceae</taxon>
        <taxon>Anaerocolumna</taxon>
    </lineage>
</organism>
<evidence type="ECO:0000313" key="13">
    <source>
        <dbReference type="EMBL" id="SHK48085.1"/>
    </source>
</evidence>
<dbReference type="InterPro" id="IPR051125">
    <property type="entry name" value="ABC-4/HrtB_transporter"/>
</dbReference>
<evidence type="ECO:0000256" key="3">
    <source>
        <dbReference type="ARBA" id="ARBA00011131"/>
    </source>
</evidence>
<evidence type="ECO:0000256" key="5">
    <source>
        <dbReference type="ARBA" id="ARBA00022448"/>
    </source>
</evidence>
<evidence type="ECO:0000256" key="1">
    <source>
        <dbReference type="ARBA" id="ARBA00004651"/>
    </source>
</evidence>
<dbReference type="Pfam" id="PF02687">
    <property type="entry name" value="FtsX"/>
    <property type="match status" value="1"/>
</dbReference>
<dbReference type="GO" id="GO:0005886">
    <property type="term" value="C:plasma membrane"/>
    <property type="evidence" value="ECO:0007669"/>
    <property type="project" value="UniProtKB-SubCell"/>
</dbReference>
<keyword evidence="5" id="KW-0813">Transport</keyword>
<accession>A0A1M6STR7</accession>
<feature type="domain" description="ABC3 transporter permease C-terminal" evidence="12">
    <location>
        <begin position="249"/>
        <end position="358"/>
    </location>
</feature>
<evidence type="ECO:0000259" key="12">
    <source>
        <dbReference type="Pfam" id="PF02687"/>
    </source>
</evidence>